<feature type="transmembrane region" description="Helical" evidence="1">
    <location>
        <begin position="227"/>
        <end position="246"/>
    </location>
</feature>
<keyword evidence="1" id="KW-1133">Transmembrane helix</keyword>
<feature type="chain" id="PRO_5046866233" description="SURF1-like protein" evidence="2">
    <location>
        <begin position="29"/>
        <end position="260"/>
    </location>
</feature>
<name>A0ABU5RA47_9PSEU</name>
<evidence type="ECO:0000256" key="1">
    <source>
        <dbReference type="SAM" id="Phobius"/>
    </source>
</evidence>
<keyword evidence="1" id="KW-0472">Membrane</keyword>
<dbReference type="RefSeq" id="WP_323330890.1">
    <property type="nucleotide sequence ID" value="NZ_JAYFSI010000006.1"/>
</dbReference>
<reference evidence="3 4" key="1">
    <citation type="submission" date="2023-12" db="EMBL/GenBank/DDBJ databases">
        <title>Amycolatopsis sp. V23-08.</title>
        <authorList>
            <person name="Somphong A."/>
        </authorList>
    </citation>
    <scope>NUCLEOTIDE SEQUENCE [LARGE SCALE GENOMIC DNA]</scope>
    <source>
        <strain evidence="3 4">V23-08</strain>
    </source>
</reference>
<evidence type="ECO:0000256" key="2">
    <source>
        <dbReference type="SAM" id="SignalP"/>
    </source>
</evidence>
<dbReference type="Proteomes" id="UP001304298">
    <property type="component" value="Unassembled WGS sequence"/>
</dbReference>
<protein>
    <recommendedName>
        <fullName evidence="5">SURF1-like protein</fullName>
    </recommendedName>
</protein>
<gene>
    <name evidence="3" type="ORF">VA596_26640</name>
</gene>
<evidence type="ECO:0008006" key="5">
    <source>
        <dbReference type="Google" id="ProtNLM"/>
    </source>
</evidence>
<feature type="signal peptide" evidence="2">
    <location>
        <begin position="1"/>
        <end position="28"/>
    </location>
</feature>
<keyword evidence="1" id="KW-0812">Transmembrane</keyword>
<proteinExistence type="predicted"/>
<accession>A0ABU5RA47</accession>
<comment type="caution">
    <text evidence="3">The sequence shown here is derived from an EMBL/GenBank/DDBJ whole genome shotgun (WGS) entry which is preliminary data.</text>
</comment>
<evidence type="ECO:0000313" key="3">
    <source>
        <dbReference type="EMBL" id="MEA5363136.1"/>
    </source>
</evidence>
<dbReference type="EMBL" id="JAYFSI010000006">
    <property type="protein sequence ID" value="MEA5363136.1"/>
    <property type="molecule type" value="Genomic_DNA"/>
</dbReference>
<keyword evidence="4" id="KW-1185">Reference proteome</keyword>
<organism evidence="3 4">
    <name type="scientific">Amycolatopsis heterodermiae</name>
    <dbReference type="NCBI Taxonomy" id="3110235"/>
    <lineage>
        <taxon>Bacteria</taxon>
        <taxon>Bacillati</taxon>
        <taxon>Actinomycetota</taxon>
        <taxon>Actinomycetes</taxon>
        <taxon>Pseudonocardiales</taxon>
        <taxon>Pseudonocardiaceae</taxon>
        <taxon>Amycolatopsis</taxon>
    </lineage>
</organism>
<sequence>MTRSATKILTAVVLALAAPAGFGAAASAAPPVWVPVPAAQVAAAVTAAHSDRAISFARTNFRRPGQPDPGVITVADTGVPAYTLDPAFVRGDGDGRVAVLEYVAVVARAQDGRTATIQAAPDAQAGWQVGSVLSGDDETRLATRLPAGAVLLDEPQINGWYALGADGVRLLQASLPQTPVGAFVPLPDYQRQVHDRYADKQPGSQYQRDGGLGFARHPETAAAGTSGWWWSGLVALLAIVLIVLFARRKSWPRKEMSGNP</sequence>
<keyword evidence="2" id="KW-0732">Signal</keyword>
<evidence type="ECO:0000313" key="4">
    <source>
        <dbReference type="Proteomes" id="UP001304298"/>
    </source>
</evidence>